<evidence type="ECO:0000313" key="2">
    <source>
        <dbReference type="Proteomes" id="UP000663853"/>
    </source>
</evidence>
<proteinExistence type="predicted"/>
<protein>
    <submittedName>
        <fullName evidence="1">Uncharacterized protein</fullName>
    </submittedName>
</protein>
<evidence type="ECO:0000313" key="1">
    <source>
        <dbReference type="EMBL" id="CAE6446669.1"/>
    </source>
</evidence>
<dbReference type="Proteomes" id="UP000663853">
    <property type="component" value="Unassembled WGS sequence"/>
</dbReference>
<organism evidence="1 2">
    <name type="scientific">Rhizoctonia solani</name>
    <dbReference type="NCBI Taxonomy" id="456999"/>
    <lineage>
        <taxon>Eukaryota</taxon>
        <taxon>Fungi</taxon>
        <taxon>Dikarya</taxon>
        <taxon>Basidiomycota</taxon>
        <taxon>Agaricomycotina</taxon>
        <taxon>Agaricomycetes</taxon>
        <taxon>Cantharellales</taxon>
        <taxon>Ceratobasidiaceae</taxon>
        <taxon>Rhizoctonia</taxon>
    </lineage>
</organism>
<accession>A0A8H3B3L2</accession>
<dbReference type="EMBL" id="CAJMXA010000919">
    <property type="protein sequence ID" value="CAE6446669.1"/>
    <property type="molecule type" value="Genomic_DNA"/>
</dbReference>
<comment type="caution">
    <text evidence="1">The sequence shown here is derived from an EMBL/GenBank/DDBJ whole genome shotgun (WGS) entry which is preliminary data.</text>
</comment>
<name>A0A8H3B3L2_9AGAM</name>
<gene>
    <name evidence="1" type="ORF">RDB_LOCUS43658</name>
</gene>
<dbReference type="AlphaFoldDB" id="A0A8H3B3L2"/>
<reference evidence="1" key="1">
    <citation type="submission" date="2021-01" db="EMBL/GenBank/DDBJ databases">
        <authorList>
            <person name="Kaushik A."/>
        </authorList>
    </citation>
    <scope>NUCLEOTIDE SEQUENCE</scope>
    <source>
        <strain evidence="1">AG6-10EEA</strain>
    </source>
</reference>
<sequence length="470" mass="53894">MSVPPGASYQASNAYIKLKRHPGLEPPVRVQFKEEWKKGNLLYDWYQRRSSRSITIIQLRKERNAPFFHEYVVCRLDDGRCFRVDRRQLPDETVPLDCLYEQGVEACDTIEEVISLEDSPYSPSDRLMEINTTHLHLNGGQIQLELVLKTLWQIHSDSITQAYTLQRYNCYFVAQTIFWCVMKEIPECPELEGSQKFYTHRDMVDTNQSLGWSMAYPIKTDTVVGERNRYNSTAYYTATPRALPRILYHLLRRVDRWDHGLHIMCLDHFNSCPQCLGLRTLFSSPGMTFNPSGRIRASGPPDRSMNATDASLSRFQGSLVGFWKLALERTVESHAHVVGSANFIAKLNAMHDHSANCSANCHLELALVSRAFEEVFQPDASMRSLWSECVWGALGDLVNDVGPVIQRALECPIWDPGLTPEISEESISSLKRARMEDWAARIAIFLDLEYESLESALQTEVRWSFYVHKG</sequence>